<dbReference type="SUPFAM" id="SSF48452">
    <property type="entry name" value="TPR-like"/>
    <property type="match status" value="1"/>
</dbReference>
<accession>A0A383A3B3</accession>
<proteinExistence type="predicted"/>
<reference evidence="1" key="1">
    <citation type="submission" date="2018-05" db="EMBL/GenBank/DDBJ databases">
        <authorList>
            <person name="Lanie J.A."/>
            <person name="Ng W.-L."/>
            <person name="Kazmierczak K.M."/>
            <person name="Andrzejewski T.M."/>
            <person name="Davidsen T.M."/>
            <person name="Wayne K.J."/>
            <person name="Tettelin H."/>
            <person name="Glass J.I."/>
            <person name="Rusch D."/>
            <person name="Podicherti R."/>
            <person name="Tsui H.-C.T."/>
            <person name="Winkler M.E."/>
        </authorList>
    </citation>
    <scope>NUCLEOTIDE SEQUENCE</scope>
</reference>
<dbReference type="AlphaFoldDB" id="A0A383A3B3"/>
<sequence length="77" mass="9434">MKFELAIIEYQRANIIYPKNEYYIQNQERIANCYRNMGYFIESINIHKTLLEETPNHWNSIFQVPFTYQLMNNYSES</sequence>
<dbReference type="InterPro" id="IPR011990">
    <property type="entry name" value="TPR-like_helical_dom_sf"/>
</dbReference>
<dbReference type="Gene3D" id="1.25.40.10">
    <property type="entry name" value="Tetratricopeptide repeat domain"/>
    <property type="match status" value="1"/>
</dbReference>
<protein>
    <submittedName>
        <fullName evidence="1">Uncharacterized protein</fullName>
    </submittedName>
</protein>
<gene>
    <name evidence="1" type="ORF">METZ01_LOCUS455038</name>
</gene>
<feature type="non-terminal residue" evidence="1">
    <location>
        <position position="77"/>
    </location>
</feature>
<dbReference type="EMBL" id="UINC01188796">
    <property type="protein sequence ID" value="SVE02184.1"/>
    <property type="molecule type" value="Genomic_DNA"/>
</dbReference>
<name>A0A383A3B3_9ZZZZ</name>
<evidence type="ECO:0000313" key="1">
    <source>
        <dbReference type="EMBL" id="SVE02184.1"/>
    </source>
</evidence>
<organism evidence="1">
    <name type="scientific">marine metagenome</name>
    <dbReference type="NCBI Taxonomy" id="408172"/>
    <lineage>
        <taxon>unclassified sequences</taxon>
        <taxon>metagenomes</taxon>
        <taxon>ecological metagenomes</taxon>
    </lineage>
</organism>